<dbReference type="OrthoDB" id="6242194at2759"/>
<dbReference type="InterPro" id="IPR036691">
    <property type="entry name" value="Endo/exonu/phosph_ase_sf"/>
</dbReference>
<organism evidence="1 2">
    <name type="scientific">Schistosoma japonicum</name>
    <name type="common">Blood fluke</name>
    <dbReference type="NCBI Taxonomy" id="6182"/>
    <lineage>
        <taxon>Eukaryota</taxon>
        <taxon>Metazoa</taxon>
        <taxon>Spiralia</taxon>
        <taxon>Lophotrochozoa</taxon>
        <taxon>Platyhelminthes</taxon>
        <taxon>Trematoda</taxon>
        <taxon>Digenea</taxon>
        <taxon>Strigeidida</taxon>
        <taxon>Schistosomatoidea</taxon>
        <taxon>Schistosomatidae</taxon>
        <taxon>Schistosoma</taxon>
    </lineage>
</organism>
<dbReference type="EMBL" id="SKCS01000082">
    <property type="protein sequence ID" value="TNN18187.1"/>
    <property type="molecule type" value="Genomic_DNA"/>
</dbReference>
<dbReference type="PANTHER" id="PTHR19446">
    <property type="entry name" value="REVERSE TRANSCRIPTASES"/>
    <property type="match status" value="1"/>
</dbReference>
<dbReference type="STRING" id="6182.A0A4Z2DP63"/>
<evidence type="ECO:0000313" key="2">
    <source>
        <dbReference type="Proteomes" id="UP000311919"/>
    </source>
</evidence>
<sequence>IILFEAKSHLKLLITLLSPCLILLTILSPRVSNASDLSSRNVIPAMTLESRSIDICCISETCIQDPSTVIRLTSPCENKESARFTLRVSVDLTSTTRGLAGVGIALILKAEQALLDWIPTDRQKSSCDNYRGISLTNIVSKILALIILRRLTKAHEEQTRENQGGFRPGRDCIDQIFTFRQVLEHSHTFRRPTIAVLLDLKFNSKLTDLLQKARRSDIVIMAGDLNAQVGRLSENERHLGGCYGVTAQRTDNGDRLLQLCSDNGLFLANTNFRHKEKHLLTWRPPKSSQQDCRSFWGTCLDSDHALVRARICLRLTG</sequence>
<protein>
    <submittedName>
        <fullName evidence="1">Craniofacial development protein</fullName>
    </submittedName>
</protein>
<feature type="non-terminal residue" evidence="1">
    <location>
        <position position="1"/>
    </location>
</feature>
<evidence type="ECO:0000313" key="1">
    <source>
        <dbReference type="EMBL" id="TNN18187.1"/>
    </source>
</evidence>
<proteinExistence type="predicted"/>
<dbReference type="SUPFAM" id="SSF56219">
    <property type="entry name" value="DNase I-like"/>
    <property type="match status" value="1"/>
</dbReference>
<reference evidence="1 2" key="1">
    <citation type="submission" date="2019-03" db="EMBL/GenBank/DDBJ databases">
        <title>An improved genome assembly of the fluke Schistosoma japonicum.</title>
        <authorList>
            <person name="Hu W."/>
            <person name="Luo F."/>
            <person name="Yin M."/>
            <person name="Mo X."/>
            <person name="Sun C."/>
            <person name="Wu Q."/>
            <person name="Zhu B."/>
            <person name="Xiang M."/>
            <person name="Wang J."/>
            <person name="Wang Y."/>
            <person name="Zhang T."/>
            <person name="Xu B."/>
            <person name="Zheng H."/>
            <person name="Feng Z."/>
        </authorList>
    </citation>
    <scope>NUCLEOTIDE SEQUENCE [LARGE SCALE GENOMIC DNA]</scope>
    <source>
        <strain evidence="1">HuSjv2</strain>
        <tissue evidence="1">Worms</tissue>
    </source>
</reference>
<dbReference type="AlphaFoldDB" id="A0A4Z2DP63"/>
<feature type="non-terminal residue" evidence="1">
    <location>
        <position position="317"/>
    </location>
</feature>
<dbReference type="Proteomes" id="UP000311919">
    <property type="component" value="Unassembled WGS sequence"/>
</dbReference>
<accession>A0A4Z2DP63</accession>
<name>A0A4Z2DP63_SCHJA</name>
<keyword evidence="2" id="KW-1185">Reference proteome</keyword>
<comment type="caution">
    <text evidence="1">The sequence shown here is derived from an EMBL/GenBank/DDBJ whole genome shotgun (WGS) entry which is preliminary data.</text>
</comment>
<gene>
    <name evidence="1" type="ORF">EWB00_010543</name>
</gene>
<dbReference type="Gene3D" id="3.60.10.10">
    <property type="entry name" value="Endonuclease/exonuclease/phosphatase"/>
    <property type="match status" value="1"/>
</dbReference>